<protein>
    <submittedName>
        <fullName evidence="2">Uncharacterized protein</fullName>
    </submittedName>
</protein>
<name>A0A9P6ZQJ6_9AGAM</name>
<reference evidence="2" key="1">
    <citation type="journal article" date="2020" name="New Phytol.">
        <title>Comparative genomics reveals dynamic genome evolution in host specialist ectomycorrhizal fungi.</title>
        <authorList>
            <person name="Lofgren L.A."/>
            <person name="Nguyen N.H."/>
            <person name="Vilgalys R."/>
            <person name="Ruytinx J."/>
            <person name="Liao H.L."/>
            <person name="Branco S."/>
            <person name="Kuo A."/>
            <person name="LaButti K."/>
            <person name="Lipzen A."/>
            <person name="Andreopoulos W."/>
            <person name="Pangilinan J."/>
            <person name="Riley R."/>
            <person name="Hundley H."/>
            <person name="Na H."/>
            <person name="Barry K."/>
            <person name="Grigoriev I.V."/>
            <person name="Stajich J.E."/>
            <person name="Kennedy P.G."/>
        </authorList>
    </citation>
    <scope>NUCLEOTIDE SEQUENCE</scope>
    <source>
        <strain evidence="2">DOB743</strain>
    </source>
</reference>
<dbReference type="Proteomes" id="UP000714275">
    <property type="component" value="Unassembled WGS sequence"/>
</dbReference>
<organism evidence="2 3">
    <name type="scientific">Suillus placidus</name>
    <dbReference type="NCBI Taxonomy" id="48579"/>
    <lineage>
        <taxon>Eukaryota</taxon>
        <taxon>Fungi</taxon>
        <taxon>Dikarya</taxon>
        <taxon>Basidiomycota</taxon>
        <taxon>Agaricomycotina</taxon>
        <taxon>Agaricomycetes</taxon>
        <taxon>Agaricomycetidae</taxon>
        <taxon>Boletales</taxon>
        <taxon>Suillineae</taxon>
        <taxon>Suillaceae</taxon>
        <taxon>Suillus</taxon>
    </lineage>
</organism>
<dbReference type="EMBL" id="JABBWD010000037">
    <property type="protein sequence ID" value="KAG1774955.1"/>
    <property type="molecule type" value="Genomic_DNA"/>
</dbReference>
<dbReference type="AlphaFoldDB" id="A0A9P6ZQJ6"/>
<feature type="region of interest" description="Disordered" evidence="1">
    <location>
        <begin position="29"/>
        <end position="59"/>
    </location>
</feature>
<gene>
    <name evidence="2" type="ORF">EV702DRAFT_1199791</name>
</gene>
<keyword evidence="3" id="KW-1185">Reference proteome</keyword>
<evidence type="ECO:0000313" key="3">
    <source>
        <dbReference type="Proteomes" id="UP000714275"/>
    </source>
</evidence>
<dbReference type="OrthoDB" id="2686582at2759"/>
<proteinExistence type="predicted"/>
<evidence type="ECO:0000313" key="2">
    <source>
        <dbReference type="EMBL" id="KAG1774955.1"/>
    </source>
</evidence>
<feature type="region of interest" description="Disordered" evidence="1">
    <location>
        <begin position="179"/>
        <end position="234"/>
    </location>
</feature>
<accession>A0A9P6ZQJ6</accession>
<evidence type="ECO:0000256" key="1">
    <source>
        <dbReference type="SAM" id="MobiDB-lite"/>
    </source>
</evidence>
<sequence length="282" mass="32278">MPHNKGKTIGKADRAARNLSQLETELRHLQRNDHRGRLSPTAHAKKQIDKPKGQAGRSELKGGYSLQQAMGLAGNDQKYNAFRMMARKYTNRYLDTSWTLKQQDKLTVTFLLAYAQHKHQFLAKFRDNWPFHDFMGCYLRNHVQYTKKQHANFDNSEIEESDVSDGELDNMLNDDEAALTPTSQRKRHRHAHDSDDSETDEERSPQPQKKLKFAHVSIPARAKPAPASRVKPAPHAHPRASMLLQYHDLNLHAHDQPGKGRADELLFGLLDSQSLLTGFYVK</sequence>
<comment type="caution">
    <text evidence="2">The sequence shown here is derived from an EMBL/GenBank/DDBJ whole genome shotgun (WGS) entry which is preliminary data.</text>
</comment>